<keyword evidence="2" id="KW-0378">Hydrolase</keyword>
<evidence type="ECO:0000256" key="2">
    <source>
        <dbReference type="ARBA" id="ARBA00023295"/>
    </source>
</evidence>
<dbReference type="PANTHER" id="PTHR13817">
    <property type="entry name" value="TITIN"/>
    <property type="match status" value="1"/>
</dbReference>
<gene>
    <name evidence="8" type="ORF">Ari01nite_84630</name>
</gene>
<organism evidence="8 9">
    <name type="scientific">Paractinoplanes rishiriensis</name>
    <dbReference type="NCBI Taxonomy" id="1050105"/>
    <lineage>
        <taxon>Bacteria</taxon>
        <taxon>Bacillati</taxon>
        <taxon>Actinomycetota</taxon>
        <taxon>Actinomycetes</taxon>
        <taxon>Micromonosporales</taxon>
        <taxon>Micromonosporaceae</taxon>
        <taxon>Paractinoplanes</taxon>
    </lineage>
</organism>
<feature type="signal peptide" evidence="6">
    <location>
        <begin position="1"/>
        <end position="27"/>
    </location>
</feature>
<feature type="region of interest" description="Disordered" evidence="4">
    <location>
        <begin position="976"/>
        <end position="996"/>
    </location>
</feature>
<dbReference type="InterPro" id="IPR015943">
    <property type="entry name" value="WD40/YVTN_repeat-like_dom_sf"/>
</dbReference>
<keyword evidence="3" id="KW-0119">Carbohydrate metabolism</keyword>
<dbReference type="Proteomes" id="UP000636960">
    <property type="component" value="Unassembled WGS sequence"/>
</dbReference>
<comment type="caution">
    <text evidence="8">The sequence shown here is derived from an EMBL/GenBank/DDBJ whole genome shotgun (WGS) entry which is preliminary data.</text>
</comment>
<keyword evidence="2" id="KW-0326">Glycosidase</keyword>
<dbReference type="SMART" id="SM00060">
    <property type="entry name" value="FN3"/>
    <property type="match status" value="9"/>
</dbReference>
<dbReference type="GO" id="GO:0016798">
    <property type="term" value="F:hydrolase activity, acting on glycosyl bonds"/>
    <property type="evidence" value="ECO:0007669"/>
    <property type="project" value="UniProtKB-KW"/>
</dbReference>
<protein>
    <recommendedName>
        <fullName evidence="7">Fibronectin type-III domain-containing protein</fullName>
    </recommendedName>
</protein>
<dbReference type="EMBL" id="BOMV01000096">
    <property type="protein sequence ID" value="GIF00999.1"/>
    <property type="molecule type" value="Genomic_DNA"/>
</dbReference>
<dbReference type="Gene3D" id="2.130.10.10">
    <property type="entry name" value="YVTN repeat-like/Quinoprotein amine dehydrogenase"/>
    <property type="match status" value="2"/>
</dbReference>
<proteinExistence type="predicted"/>
<feature type="region of interest" description="Disordered" evidence="4">
    <location>
        <begin position="607"/>
        <end position="633"/>
    </location>
</feature>
<feature type="transmembrane region" description="Helical" evidence="5">
    <location>
        <begin position="1284"/>
        <end position="1302"/>
    </location>
</feature>
<feature type="domain" description="Fibronectin type-III" evidence="7">
    <location>
        <begin position="1075"/>
        <end position="1159"/>
    </location>
</feature>
<dbReference type="InterPro" id="IPR036116">
    <property type="entry name" value="FN3_sf"/>
</dbReference>
<feature type="domain" description="Fibronectin type-III" evidence="7">
    <location>
        <begin position="987"/>
        <end position="1073"/>
    </location>
</feature>
<keyword evidence="6" id="KW-0732">Signal</keyword>
<keyword evidence="5" id="KW-1133">Transmembrane helix</keyword>
<dbReference type="GO" id="GO:0000272">
    <property type="term" value="P:polysaccharide catabolic process"/>
    <property type="evidence" value="ECO:0007669"/>
    <property type="project" value="UniProtKB-KW"/>
</dbReference>
<name>A0A919K9K7_9ACTN</name>
<dbReference type="InterPro" id="IPR011044">
    <property type="entry name" value="Quino_amine_DH_bsu"/>
</dbReference>
<feature type="compositionally biased region" description="Polar residues" evidence="4">
    <location>
        <begin position="1144"/>
        <end position="1153"/>
    </location>
</feature>
<keyword evidence="3" id="KW-0624">Polysaccharide degradation</keyword>
<evidence type="ECO:0000256" key="3">
    <source>
        <dbReference type="ARBA" id="ARBA00023326"/>
    </source>
</evidence>
<evidence type="ECO:0000259" key="7">
    <source>
        <dbReference type="PROSITE" id="PS50853"/>
    </source>
</evidence>
<feature type="compositionally biased region" description="Pro residues" evidence="4">
    <location>
        <begin position="1158"/>
        <end position="1170"/>
    </location>
</feature>
<keyword evidence="1" id="KW-0677">Repeat</keyword>
<keyword evidence="5" id="KW-0812">Transmembrane</keyword>
<feature type="domain" description="Fibronectin type-III" evidence="7">
    <location>
        <begin position="623"/>
        <end position="715"/>
    </location>
</feature>
<dbReference type="CDD" id="cd00063">
    <property type="entry name" value="FN3"/>
    <property type="match status" value="9"/>
</dbReference>
<dbReference type="InterPro" id="IPR013783">
    <property type="entry name" value="Ig-like_fold"/>
</dbReference>
<dbReference type="PANTHER" id="PTHR13817:SF73">
    <property type="entry name" value="FIBRONECTIN TYPE-III DOMAIN-CONTAINING PROTEIN"/>
    <property type="match status" value="1"/>
</dbReference>
<feature type="chain" id="PRO_5038649192" description="Fibronectin type-III domain-containing protein" evidence="6">
    <location>
        <begin position="28"/>
        <end position="1307"/>
    </location>
</feature>
<sequence length="1307" mass="128527">MRRGAAVVALFVAAVAGLPGVAASAAARPLVSLPPSVPPATVYMSDNTHDEIALMSAYDEVYGALVPTTNLGPTDTVVSPTENVAYVLTQGAIDILDMSSESIVATVPIAGSLLWNGVVSPDGQWLYVADSQGGANAGRVHVMSTTAPYPVTQVMTGGTAALSVALNETGTRLYAGHTTGNQIVTIDTSNNQVVGSPITVTGQAWDVARSRDGSRLLVSTKASHITAVPIAADGTLGAPTTIGNGGCAVNSTVQSLDGADIYGMCLDGTVERVDAATGTVEASVPVGWNGPIAFGAITPDGSRLYVSSHGDNAGFSLDLTTRTANSVGTPGNSTINGGGTPWRISIVGVPAAPAAGGPATVASGQATVSFTAPAITGNLPILQYRVVDSVNGVDFPCPATTSPCTVTGLTNGTTYNLEVQAVNSFGRSAGSSPITATPRTTPSAPTIGVATAGDTQASVHFAAPGSDGGSPIDQYRAVDAAHLVDFPCPLLTSPCVVTGLSNGTSYDLTIVAHNAIGDSLPSSSVGVTPAKAPDAPTIGPATAAGSQVSVAFTANASNGAPITGYTATDAGNSVSFACPLLTSPCVVTGLANGTTYTFTIHATNSAGTSLESAPANPATPAAGPGRPTITGAHRGNAKITIDYTDGLTGGSAITGHTATDTTHGSFPCVGTGGHCEVLNLTNGTAYTFTLRATNSAGSSPESNAASTITPATVPGAPAITAAVAGNAQVTLTFVDGSTGGDPITSHAVTWTTAGGSGSTSCATNPCLITGLTNGTAYTFTAKSTNGVGDSAGSAPTRPVTPVTQPTAPVITSLAAAGAGAVITVTAPSDNGGSAITGYQVRVDGGAWIALTTAGTGPYTARVNGLPRGAAHRIAVRAVNATGAGAASPDSVLLIPDVPSPPIAVTAVAGNARATVSFAAPGNDGGAGITGYLAVAAPGGASATCDDSPCTVTGLHNGRRYTFTVRALNAVGLSADSAPSGAVTPAGPPGAPGNLTGTPTATSIELLYSAGDDGGSPIIRYEVSVDGGTTWSTLGGQTVDRLTPGTAYTVALRAVNEVGTGPASGSIVVTTLPPPMPAPVATAGVSSVTVSWAKATTGTVTGYAVYAWPGPATCTTASRDETSCVIGGAAGTAYTFTVVAHTPSGDSATSDASNVATPLSPPVPPAAPPASPTLRTPDGQPARVTPGQALDLIGTGFAAHSTAKFTLYSEPVVLGTVVTDGYGRFAVRGITLPPGLEPGPHTLIAAGVDPAGRTYRISMNFTVRAAAPAPGGRPEPDLPVTGGPASPIAVLGFVLIVAGVWLVRRPAS</sequence>
<feature type="region of interest" description="Disordered" evidence="4">
    <location>
        <begin position="1144"/>
        <end position="1184"/>
    </location>
</feature>
<feature type="compositionally biased region" description="Low complexity" evidence="4">
    <location>
        <begin position="613"/>
        <end position="632"/>
    </location>
</feature>
<feature type="domain" description="Fibronectin type-III" evidence="7">
    <location>
        <begin position="532"/>
        <end position="622"/>
    </location>
</feature>
<dbReference type="Pfam" id="PF00041">
    <property type="entry name" value="fn3"/>
    <property type="match status" value="4"/>
</dbReference>
<feature type="domain" description="Fibronectin type-III" evidence="7">
    <location>
        <begin position="349"/>
        <end position="443"/>
    </location>
</feature>
<evidence type="ECO:0000256" key="1">
    <source>
        <dbReference type="ARBA" id="ARBA00022737"/>
    </source>
</evidence>
<keyword evidence="9" id="KW-1185">Reference proteome</keyword>
<evidence type="ECO:0000256" key="4">
    <source>
        <dbReference type="SAM" id="MobiDB-lite"/>
    </source>
</evidence>
<feature type="domain" description="Fibronectin type-III" evidence="7">
    <location>
        <begin position="804"/>
        <end position="897"/>
    </location>
</feature>
<dbReference type="InterPro" id="IPR003961">
    <property type="entry name" value="FN3_dom"/>
</dbReference>
<keyword evidence="5" id="KW-0472">Membrane</keyword>
<dbReference type="PROSITE" id="PS50853">
    <property type="entry name" value="FN3"/>
    <property type="match status" value="7"/>
</dbReference>
<reference evidence="8" key="1">
    <citation type="submission" date="2021-01" db="EMBL/GenBank/DDBJ databases">
        <title>Whole genome shotgun sequence of Actinoplanes rishiriensis NBRC 108556.</title>
        <authorList>
            <person name="Komaki H."/>
            <person name="Tamura T."/>
        </authorList>
    </citation>
    <scope>NUCLEOTIDE SEQUENCE</scope>
    <source>
        <strain evidence="8">NBRC 108556</strain>
    </source>
</reference>
<evidence type="ECO:0000256" key="6">
    <source>
        <dbReference type="SAM" id="SignalP"/>
    </source>
</evidence>
<evidence type="ECO:0000313" key="8">
    <source>
        <dbReference type="EMBL" id="GIF00999.1"/>
    </source>
</evidence>
<feature type="domain" description="Fibronectin type-III" evidence="7">
    <location>
        <begin position="898"/>
        <end position="986"/>
    </location>
</feature>
<evidence type="ECO:0000256" key="5">
    <source>
        <dbReference type="SAM" id="Phobius"/>
    </source>
</evidence>
<accession>A0A919K9K7</accession>
<evidence type="ECO:0000313" key="9">
    <source>
        <dbReference type="Proteomes" id="UP000636960"/>
    </source>
</evidence>
<dbReference type="SUPFAM" id="SSF50969">
    <property type="entry name" value="YVTN repeat-like/Quinoprotein amine dehydrogenase"/>
    <property type="match status" value="1"/>
</dbReference>
<dbReference type="Gene3D" id="2.60.40.10">
    <property type="entry name" value="Immunoglobulins"/>
    <property type="match status" value="9"/>
</dbReference>
<dbReference type="SUPFAM" id="SSF49265">
    <property type="entry name" value="Fibronectin type III"/>
    <property type="match status" value="5"/>
</dbReference>
<dbReference type="InterPro" id="IPR050964">
    <property type="entry name" value="Striated_Muscle_Regulatory"/>
</dbReference>